<dbReference type="Gene3D" id="2.160.10.10">
    <property type="entry name" value="Hexapeptide repeat proteins"/>
    <property type="match status" value="1"/>
</dbReference>
<evidence type="ECO:0000256" key="5">
    <source>
        <dbReference type="ARBA" id="ARBA00023315"/>
    </source>
</evidence>
<accession>A0AAW2ZQI3</accession>
<sequence>MQTEKPRRSLSWRIVIKYLKRDISMIKKHDVALQNDYELVLYLGLWAMILYRISHVLYVNYQWHFVSKVISLFSRILTGIEIHPAAQIGPGLFIDHGCGVVIGETAIVGRDCVFFHGCTLGGTGKDTGKRHPTLGDKVFVGAGAKVLGNITLGNNVKVGAGSVVIKSVPNDCTVIGIPARCITNKQATESAQHQKPGQPNNESIPDIDAQAIRALYRRTLRMEQELKELRSKNSPLNKEKPDSALIMPYGLYEDEQYLKLLATNYNDMVFADGI</sequence>
<dbReference type="PANTHER" id="PTHR42811">
    <property type="entry name" value="SERINE ACETYLTRANSFERASE"/>
    <property type="match status" value="1"/>
</dbReference>
<dbReference type="CDD" id="cd03354">
    <property type="entry name" value="LbH_SAT"/>
    <property type="match status" value="1"/>
</dbReference>
<dbReference type="FunFam" id="2.160.10.10:FF:000007">
    <property type="entry name" value="Serine acetyltransferase"/>
    <property type="match status" value="1"/>
</dbReference>
<evidence type="ECO:0000256" key="4">
    <source>
        <dbReference type="ARBA" id="ARBA00022679"/>
    </source>
</evidence>
<protein>
    <recommendedName>
        <fullName evidence="2">serine O-acetyltransferase</fullName>
        <ecNumber evidence="2">2.3.1.30</ecNumber>
    </recommendedName>
</protein>
<evidence type="ECO:0000313" key="8">
    <source>
        <dbReference type="Proteomes" id="UP001431209"/>
    </source>
</evidence>
<dbReference type="InterPro" id="IPR042122">
    <property type="entry name" value="Ser_AcTrfase_N_sf"/>
</dbReference>
<keyword evidence="3" id="KW-0028">Amino-acid biosynthesis</keyword>
<dbReference type="InterPro" id="IPR011004">
    <property type="entry name" value="Trimer_LpxA-like_sf"/>
</dbReference>
<evidence type="ECO:0000256" key="2">
    <source>
        <dbReference type="ARBA" id="ARBA00013266"/>
    </source>
</evidence>
<comment type="similarity">
    <text evidence="1">Belongs to the transferase hexapeptide repeat family.</text>
</comment>
<dbReference type="GO" id="GO:0170039">
    <property type="term" value="P:proteinogenic amino acid metabolic process"/>
    <property type="evidence" value="ECO:0007669"/>
    <property type="project" value="UniProtKB-ARBA"/>
</dbReference>
<reference evidence="7 8" key="1">
    <citation type="submission" date="2024-03" db="EMBL/GenBank/DDBJ databases">
        <title>The Acrasis kona genome and developmental transcriptomes reveal deep origins of eukaryotic multicellular pathways.</title>
        <authorList>
            <person name="Sheikh S."/>
            <person name="Fu C.-J."/>
            <person name="Brown M.W."/>
            <person name="Baldauf S.L."/>
        </authorList>
    </citation>
    <scope>NUCLEOTIDE SEQUENCE [LARGE SCALE GENOMIC DNA]</scope>
    <source>
        <strain evidence="7 8">ATCC MYA-3509</strain>
    </source>
</reference>
<dbReference type="SUPFAM" id="SSF51161">
    <property type="entry name" value="Trimeric LpxA-like enzymes"/>
    <property type="match status" value="1"/>
</dbReference>
<dbReference type="NCBIfam" id="NF041874">
    <property type="entry name" value="EPS_EpsC"/>
    <property type="match status" value="1"/>
</dbReference>
<dbReference type="Gene3D" id="1.10.3130.10">
    <property type="entry name" value="serine acetyltransferase, domain 1"/>
    <property type="match status" value="1"/>
</dbReference>
<dbReference type="GO" id="GO:0006790">
    <property type="term" value="P:sulfur compound metabolic process"/>
    <property type="evidence" value="ECO:0007669"/>
    <property type="project" value="UniProtKB-ARBA"/>
</dbReference>
<evidence type="ECO:0000256" key="3">
    <source>
        <dbReference type="ARBA" id="ARBA00022605"/>
    </source>
</evidence>
<dbReference type="AlphaFoldDB" id="A0AAW2ZQI3"/>
<dbReference type="InterPro" id="IPR018357">
    <property type="entry name" value="Hexapep_transf_CS"/>
</dbReference>
<dbReference type="EC" id="2.3.1.30" evidence="2"/>
<dbReference type="InterPro" id="IPR053376">
    <property type="entry name" value="Serine_acetyltransferase"/>
</dbReference>
<keyword evidence="5" id="KW-0012">Acyltransferase</keyword>
<keyword evidence="8" id="KW-1185">Reference proteome</keyword>
<name>A0AAW2ZQI3_9EUKA</name>
<evidence type="ECO:0000256" key="1">
    <source>
        <dbReference type="ARBA" id="ARBA00007274"/>
    </source>
</evidence>
<keyword evidence="4" id="KW-0808">Transferase</keyword>
<proteinExistence type="inferred from homology"/>
<dbReference type="GO" id="GO:0009001">
    <property type="term" value="F:serine O-acetyltransferase activity"/>
    <property type="evidence" value="ECO:0007669"/>
    <property type="project" value="UniProtKB-EC"/>
</dbReference>
<dbReference type="GO" id="GO:0170033">
    <property type="term" value="P:L-amino acid metabolic process"/>
    <property type="evidence" value="ECO:0007669"/>
    <property type="project" value="UniProtKB-ARBA"/>
</dbReference>
<dbReference type="GO" id="GO:1901607">
    <property type="term" value="P:alpha-amino acid biosynthetic process"/>
    <property type="evidence" value="ECO:0007669"/>
    <property type="project" value="UniProtKB-ARBA"/>
</dbReference>
<dbReference type="EMBL" id="JAOPGA020001753">
    <property type="protein sequence ID" value="KAL0491070.1"/>
    <property type="molecule type" value="Genomic_DNA"/>
</dbReference>
<evidence type="ECO:0000313" key="7">
    <source>
        <dbReference type="EMBL" id="KAL0491070.1"/>
    </source>
</evidence>
<comment type="catalytic activity">
    <reaction evidence="6">
        <text>L-serine + acetyl-CoA = O-acetyl-L-serine + CoA</text>
        <dbReference type="Rhea" id="RHEA:24560"/>
        <dbReference type="ChEBI" id="CHEBI:33384"/>
        <dbReference type="ChEBI" id="CHEBI:57287"/>
        <dbReference type="ChEBI" id="CHEBI:57288"/>
        <dbReference type="ChEBI" id="CHEBI:58340"/>
        <dbReference type="EC" id="2.3.1.30"/>
    </reaction>
</comment>
<comment type="caution">
    <text evidence="7">The sequence shown here is derived from an EMBL/GenBank/DDBJ whole genome shotgun (WGS) entry which is preliminary data.</text>
</comment>
<dbReference type="Proteomes" id="UP001431209">
    <property type="component" value="Unassembled WGS sequence"/>
</dbReference>
<dbReference type="PROSITE" id="PS00101">
    <property type="entry name" value="HEXAPEP_TRANSFERASES"/>
    <property type="match status" value="1"/>
</dbReference>
<gene>
    <name evidence="7" type="ORF">AKO1_009724</name>
</gene>
<dbReference type="InterPro" id="IPR001451">
    <property type="entry name" value="Hexapep"/>
</dbReference>
<dbReference type="Pfam" id="PF00132">
    <property type="entry name" value="Hexapep"/>
    <property type="match status" value="1"/>
</dbReference>
<evidence type="ECO:0000256" key="6">
    <source>
        <dbReference type="ARBA" id="ARBA00049486"/>
    </source>
</evidence>
<dbReference type="InterPro" id="IPR045304">
    <property type="entry name" value="LbH_SAT"/>
</dbReference>
<organism evidence="7 8">
    <name type="scientific">Acrasis kona</name>
    <dbReference type="NCBI Taxonomy" id="1008807"/>
    <lineage>
        <taxon>Eukaryota</taxon>
        <taxon>Discoba</taxon>
        <taxon>Heterolobosea</taxon>
        <taxon>Tetramitia</taxon>
        <taxon>Eutetramitia</taxon>
        <taxon>Acrasidae</taxon>
        <taxon>Acrasis</taxon>
    </lineage>
</organism>